<keyword evidence="1" id="KW-0472">Membrane</keyword>
<keyword evidence="1" id="KW-0812">Transmembrane</keyword>
<dbReference type="OrthoDB" id="8481641at2"/>
<evidence type="ECO:0000256" key="1">
    <source>
        <dbReference type="SAM" id="Phobius"/>
    </source>
</evidence>
<name>A0A502FTM8_9SPHN</name>
<feature type="transmembrane region" description="Helical" evidence="1">
    <location>
        <begin position="6"/>
        <end position="27"/>
    </location>
</feature>
<evidence type="ECO:0000313" key="3">
    <source>
        <dbReference type="Proteomes" id="UP000319931"/>
    </source>
</evidence>
<comment type="caution">
    <text evidence="2">The sequence shown here is derived from an EMBL/GenBank/DDBJ whole genome shotgun (WGS) entry which is preliminary data.</text>
</comment>
<evidence type="ECO:0000313" key="2">
    <source>
        <dbReference type="EMBL" id="TPG52612.1"/>
    </source>
</evidence>
<keyword evidence="1" id="KW-1133">Transmembrane helix</keyword>
<gene>
    <name evidence="2" type="ORF">EAH76_12010</name>
</gene>
<dbReference type="Pfam" id="PF13801">
    <property type="entry name" value="Metal_resist"/>
    <property type="match status" value="1"/>
</dbReference>
<dbReference type="AlphaFoldDB" id="A0A502FTM8"/>
<proteinExistence type="predicted"/>
<reference evidence="2 3" key="1">
    <citation type="journal article" date="2019" name="Environ. Microbiol.">
        <title>Species interactions and distinct microbial communities in high Arctic permafrost affected cryosols are associated with the CH4 and CO2 gas fluxes.</title>
        <authorList>
            <person name="Altshuler I."/>
            <person name="Hamel J."/>
            <person name="Turney S."/>
            <person name="Magnuson E."/>
            <person name="Levesque R."/>
            <person name="Greer C."/>
            <person name="Whyte L.G."/>
        </authorList>
    </citation>
    <scope>NUCLEOTIDE SEQUENCE [LARGE SCALE GENOMIC DNA]</scope>
    <source>
        <strain evidence="2 3">E6.1</strain>
    </source>
</reference>
<dbReference type="InterPro" id="IPR025961">
    <property type="entry name" value="Metal_resist"/>
</dbReference>
<dbReference type="Proteomes" id="UP000319931">
    <property type="component" value="Unassembled WGS sequence"/>
</dbReference>
<protein>
    <submittedName>
        <fullName evidence="2">Periplasmic heavy metal sensor</fullName>
    </submittedName>
</protein>
<organism evidence="2 3">
    <name type="scientific">Sphingomonas glacialis</name>
    <dbReference type="NCBI Taxonomy" id="658225"/>
    <lineage>
        <taxon>Bacteria</taxon>
        <taxon>Pseudomonadati</taxon>
        <taxon>Pseudomonadota</taxon>
        <taxon>Alphaproteobacteria</taxon>
        <taxon>Sphingomonadales</taxon>
        <taxon>Sphingomonadaceae</taxon>
        <taxon>Sphingomonas</taxon>
    </lineage>
</organism>
<accession>A0A502FTM8</accession>
<dbReference type="EMBL" id="RCZC01000003">
    <property type="protein sequence ID" value="TPG52612.1"/>
    <property type="molecule type" value="Genomic_DNA"/>
</dbReference>
<keyword evidence="3" id="KW-1185">Reference proteome</keyword>
<sequence length="148" mass="15950">MGKLRIALLVSVILNLFLAGALMAGFISLRSGDRMINAGSLRIAGSELPVAQRRPFRTALRQARRAMRPSIIAGRAARTEAAALLRQPVINQAAVVAALDRARDADMVVRAAVERRAVGYAATLPPDDRAKLADAMQRRSQKARPAID</sequence>